<comment type="caution">
    <text evidence="3">The sequence shown here is derived from an EMBL/GenBank/DDBJ whole genome shotgun (WGS) entry which is preliminary data.</text>
</comment>
<feature type="transmembrane region" description="Helical" evidence="1">
    <location>
        <begin position="41"/>
        <end position="61"/>
    </location>
</feature>
<dbReference type="GO" id="GO:0080120">
    <property type="term" value="P:CAAX-box protein maturation"/>
    <property type="evidence" value="ECO:0007669"/>
    <property type="project" value="UniProtKB-ARBA"/>
</dbReference>
<reference evidence="3 4" key="1">
    <citation type="submission" date="2017-03" db="EMBL/GenBank/DDBJ databases">
        <title>Genome sequence of Sphingomonas mucosissima DSM 17494.</title>
        <authorList>
            <person name="Poehlein A."/>
            <person name="Wuebbeler J.H."/>
            <person name="Steinbuechel A."/>
            <person name="Daniel R."/>
        </authorList>
    </citation>
    <scope>NUCLEOTIDE SEQUENCE [LARGE SCALE GENOMIC DNA]</scope>
    <source>
        <strain evidence="3 4">DSM 17494</strain>
    </source>
</reference>
<name>A0A245ZMK9_9SPHN</name>
<protein>
    <submittedName>
        <fullName evidence="3">CAAX amino terminal protease self-immunity</fullName>
    </submittedName>
</protein>
<gene>
    <name evidence="3" type="ORF">SPMU_19640</name>
</gene>
<keyword evidence="1" id="KW-0472">Membrane</keyword>
<feature type="domain" description="CAAX prenyl protease 2/Lysostaphin resistance protein A-like" evidence="2">
    <location>
        <begin position="107"/>
        <end position="198"/>
    </location>
</feature>
<accession>A0A245ZMK9</accession>
<keyword evidence="1" id="KW-0812">Transmembrane</keyword>
<organism evidence="3 4">
    <name type="scientific">Sphingomonas mucosissima</name>
    <dbReference type="NCBI Taxonomy" id="370959"/>
    <lineage>
        <taxon>Bacteria</taxon>
        <taxon>Pseudomonadati</taxon>
        <taxon>Pseudomonadota</taxon>
        <taxon>Alphaproteobacteria</taxon>
        <taxon>Sphingomonadales</taxon>
        <taxon>Sphingomonadaceae</taxon>
        <taxon>Sphingomonas</taxon>
    </lineage>
</organism>
<dbReference type="InterPro" id="IPR003675">
    <property type="entry name" value="Rce1/LyrA-like_dom"/>
</dbReference>
<dbReference type="EMBL" id="NBBJ01000002">
    <property type="protein sequence ID" value="OWK30972.1"/>
    <property type="molecule type" value="Genomic_DNA"/>
</dbReference>
<dbReference type="GO" id="GO:0004175">
    <property type="term" value="F:endopeptidase activity"/>
    <property type="evidence" value="ECO:0007669"/>
    <property type="project" value="UniProtKB-ARBA"/>
</dbReference>
<keyword evidence="3" id="KW-0645">Protease</keyword>
<sequence length="272" mass="27354">MRARPIGLALIGVALVWAWLALSVPLAAGVADTSGGAAGEFLFSLFVFGPMLAVAIGLAWLMRTLEGWSVRSFGQGAMLGLAALALAVSYCAVAGTLSIGGIAVTSAWPLGLLSIGVQVMAEEAMFRGYVQPLLVRGTAAATGVMATAGAFALLHAVLGATDGVELTNMLLGGLLFGLLALRGGVGAAAGAHLAWNAVEQLGLGLDPNPGTGAFGALVDLDLVGAARWGGSDTGLNASWAMTFALTATLGFVLPRSVQQKPSFSAAPRAAHR</sequence>
<dbReference type="Pfam" id="PF02517">
    <property type="entry name" value="Rce1-like"/>
    <property type="match status" value="1"/>
</dbReference>
<keyword evidence="3" id="KW-0378">Hydrolase</keyword>
<keyword evidence="4" id="KW-1185">Reference proteome</keyword>
<proteinExistence type="predicted"/>
<dbReference type="AlphaFoldDB" id="A0A245ZMK9"/>
<feature type="transmembrane region" description="Helical" evidence="1">
    <location>
        <begin position="133"/>
        <end position="158"/>
    </location>
</feature>
<evidence type="ECO:0000313" key="3">
    <source>
        <dbReference type="EMBL" id="OWK30972.1"/>
    </source>
</evidence>
<feature type="transmembrane region" description="Helical" evidence="1">
    <location>
        <begin position="170"/>
        <end position="195"/>
    </location>
</feature>
<evidence type="ECO:0000256" key="1">
    <source>
        <dbReference type="SAM" id="Phobius"/>
    </source>
</evidence>
<dbReference type="GO" id="GO:0006508">
    <property type="term" value="P:proteolysis"/>
    <property type="evidence" value="ECO:0007669"/>
    <property type="project" value="UniProtKB-KW"/>
</dbReference>
<dbReference type="Proteomes" id="UP000197783">
    <property type="component" value="Unassembled WGS sequence"/>
</dbReference>
<evidence type="ECO:0000259" key="2">
    <source>
        <dbReference type="Pfam" id="PF02517"/>
    </source>
</evidence>
<keyword evidence="1" id="KW-1133">Transmembrane helix</keyword>
<feature type="transmembrane region" description="Helical" evidence="1">
    <location>
        <begin position="73"/>
        <end position="95"/>
    </location>
</feature>
<dbReference type="OrthoDB" id="7573544at2"/>
<evidence type="ECO:0000313" key="4">
    <source>
        <dbReference type="Proteomes" id="UP000197783"/>
    </source>
</evidence>
<dbReference type="RefSeq" id="WP_088333630.1">
    <property type="nucleotide sequence ID" value="NZ_NBBJ01000002.1"/>
</dbReference>